<keyword evidence="2" id="KW-1185">Reference proteome</keyword>
<dbReference type="Proteomes" id="UP001628156">
    <property type="component" value="Unassembled WGS sequence"/>
</dbReference>
<protein>
    <recommendedName>
        <fullName evidence="3">GOLD domain-containing protein</fullName>
    </recommendedName>
</protein>
<proteinExistence type="predicted"/>
<evidence type="ECO:0000313" key="1">
    <source>
        <dbReference type="EMBL" id="GAB1228138.1"/>
    </source>
</evidence>
<organism evidence="1 2">
    <name type="scientific">Entamoeba nuttalli</name>
    <dbReference type="NCBI Taxonomy" id="412467"/>
    <lineage>
        <taxon>Eukaryota</taxon>
        <taxon>Amoebozoa</taxon>
        <taxon>Evosea</taxon>
        <taxon>Archamoebae</taxon>
        <taxon>Mastigamoebida</taxon>
        <taxon>Entamoebidae</taxon>
        <taxon>Entamoeba</taxon>
    </lineage>
</organism>
<evidence type="ECO:0000313" key="2">
    <source>
        <dbReference type="Proteomes" id="UP001628156"/>
    </source>
</evidence>
<dbReference type="EMBL" id="BAAFRS010000378">
    <property type="protein sequence ID" value="GAB1228138.1"/>
    <property type="molecule type" value="Genomic_DNA"/>
</dbReference>
<gene>
    <name evidence="1" type="ORF">ENUP19_0378G0018</name>
</gene>
<comment type="caution">
    <text evidence="1">The sequence shown here is derived from an EMBL/GenBank/DDBJ whole genome shotgun (WGS) entry which is preliminary data.</text>
</comment>
<reference evidence="1 2" key="1">
    <citation type="journal article" date="2019" name="PLoS Negl. Trop. Dis.">
        <title>Whole genome sequencing of Entamoeba nuttalli reveals mammalian host-related molecular signatures and a novel octapeptide-repeat surface protein.</title>
        <authorList>
            <person name="Tanaka M."/>
            <person name="Makiuchi T."/>
            <person name="Komiyama T."/>
            <person name="Shiina T."/>
            <person name="Osaki K."/>
            <person name="Tachibana H."/>
        </authorList>
    </citation>
    <scope>NUCLEOTIDE SEQUENCE [LARGE SCALE GENOMIC DNA]</scope>
    <source>
        <strain evidence="1 2">P19-061405</strain>
    </source>
</reference>
<accession>A0ABQ0DZF1</accession>
<evidence type="ECO:0008006" key="3">
    <source>
        <dbReference type="Google" id="ProtNLM"/>
    </source>
</evidence>
<name>A0ABQ0DZF1_9EUKA</name>
<sequence length="225" mass="26078">MNSLLSNYFESSETNGKDEITQLDNEINYYGLQCVAEQTPFEVNMKGNVVEFSVSVLPQYAGKLYISLTLYNQKEAIQNYPTFSCLSEGKTKSSFELQQKGYYQIHLKKGTENVKSIKIQFSLQQLYLQVVNYNSLFIKLNERSHKGDTIVITQQPSPKLKERIEQTHEKLYQYTLEDGVILYHINLPNTINNKHSLWCCFYYSTNKISGSPIVLAFSYFQVPFH</sequence>